<organism evidence="1 2">
    <name type="scientific">Trametes pubescens</name>
    <name type="common">White-rot fungus</name>
    <dbReference type="NCBI Taxonomy" id="154538"/>
    <lineage>
        <taxon>Eukaryota</taxon>
        <taxon>Fungi</taxon>
        <taxon>Dikarya</taxon>
        <taxon>Basidiomycota</taxon>
        <taxon>Agaricomycotina</taxon>
        <taxon>Agaricomycetes</taxon>
        <taxon>Polyporales</taxon>
        <taxon>Polyporaceae</taxon>
        <taxon>Trametes</taxon>
    </lineage>
</organism>
<dbReference type="SUPFAM" id="SSF53335">
    <property type="entry name" value="S-adenosyl-L-methionine-dependent methyltransferases"/>
    <property type="match status" value="1"/>
</dbReference>
<dbReference type="GO" id="GO:0008757">
    <property type="term" value="F:S-adenosylmethionine-dependent methyltransferase activity"/>
    <property type="evidence" value="ECO:0007669"/>
    <property type="project" value="UniProtKB-ARBA"/>
</dbReference>
<dbReference type="CDD" id="cd02440">
    <property type="entry name" value="AdoMet_MTases"/>
    <property type="match status" value="1"/>
</dbReference>
<name>A0A1M2VGJ9_TRAPU</name>
<dbReference type="AlphaFoldDB" id="A0A1M2VGJ9"/>
<evidence type="ECO:0000313" key="2">
    <source>
        <dbReference type="Proteomes" id="UP000184267"/>
    </source>
</evidence>
<dbReference type="Proteomes" id="UP000184267">
    <property type="component" value="Unassembled WGS sequence"/>
</dbReference>
<evidence type="ECO:0000313" key="1">
    <source>
        <dbReference type="EMBL" id="OJT06712.1"/>
    </source>
</evidence>
<sequence length="273" mass="30497">MSEPEDVLSDSLETLYDHAPIALGSAGSLYTYQAQNGGPTVALTTPDTQAANWALHATSIWSASIYVADHILDLQIDRRAKQAAEEGRTLNILELGAGAGLPSILIAKNYQDVLVMCSDYPDNALIRTLEENVRRNDACSRCRVVPYAWGSDPSVLLPPGATTDDAPAFDIILAADTLWNSDTHHLFLDTLKRTLRRSPDARIYLIAGLHTGRYVLQSFLRLMSGAGFVTEELTERRIGATDERPWSVDRAEGEDERERRRWTVWMVFKWQYC</sequence>
<dbReference type="STRING" id="154538.A0A1M2VGJ9"/>
<dbReference type="OMA" id="RARWCIV"/>
<accession>A0A1M2VGJ9</accession>
<reference evidence="1 2" key="1">
    <citation type="submission" date="2016-10" db="EMBL/GenBank/DDBJ databases">
        <title>Genome sequence of the basidiomycete white-rot fungus Trametes pubescens.</title>
        <authorList>
            <person name="Makela M.R."/>
            <person name="Granchi Z."/>
            <person name="Peng M."/>
            <person name="De Vries R.P."/>
            <person name="Grigoriev I."/>
            <person name="Riley R."/>
            <person name="Hilden K."/>
        </authorList>
    </citation>
    <scope>NUCLEOTIDE SEQUENCE [LARGE SCALE GENOMIC DNA]</scope>
    <source>
        <strain evidence="1 2">FBCC735</strain>
    </source>
</reference>
<dbReference type="Gene3D" id="3.40.50.150">
    <property type="entry name" value="Vaccinia Virus protein VP39"/>
    <property type="match status" value="1"/>
</dbReference>
<keyword evidence="2" id="KW-1185">Reference proteome</keyword>
<dbReference type="InterPro" id="IPR019410">
    <property type="entry name" value="Methyltransf_16"/>
</dbReference>
<keyword evidence="1" id="KW-0489">Methyltransferase</keyword>
<dbReference type="Pfam" id="PF10294">
    <property type="entry name" value="Methyltransf_16"/>
    <property type="match status" value="1"/>
</dbReference>
<comment type="caution">
    <text evidence="1">The sequence shown here is derived from an EMBL/GenBank/DDBJ whole genome shotgun (WGS) entry which is preliminary data.</text>
</comment>
<dbReference type="EMBL" id="MNAD01001269">
    <property type="protein sequence ID" value="OJT06712.1"/>
    <property type="molecule type" value="Genomic_DNA"/>
</dbReference>
<keyword evidence="1" id="KW-0808">Transferase</keyword>
<dbReference type="OrthoDB" id="407325at2759"/>
<protein>
    <submittedName>
        <fullName evidence="1">Protein N-methyltransferase nnt1</fullName>
    </submittedName>
</protein>
<dbReference type="InterPro" id="IPR029063">
    <property type="entry name" value="SAM-dependent_MTases_sf"/>
</dbReference>
<dbReference type="PANTHER" id="PTHR14614">
    <property type="entry name" value="HEPATOCELLULAR CARCINOMA-ASSOCIATED ANTIGEN"/>
    <property type="match status" value="1"/>
</dbReference>
<dbReference type="GO" id="GO:0032259">
    <property type="term" value="P:methylation"/>
    <property type="evidence" value="ECO:0007669"/>
    <property type="project" value="UniProtKB-KW"/>
</dbReference>
<proteinExistence type="predicted"/>
<gene>
    <name evidence="1" type="ORF">TRAPUB_2420</name>
</gene>